<feature type="region of interest" description="Disordered" evidence="1">
    <location>
        <begin position="1"/>
        <end position="62"/>
    </location>
</feature>
<reference evidence="2 3" key="1">
    <citation type="submission" date="2020-12" db="EMBL/GenBank/DDBJ databases">
        <title>FDA dAtabase for Regulatory Grade micrObial Sequences (FDA-ARGOS): Supporting development and validation of Infectious Disease Dx tests.</title>
        <authorList>
            <person name="Sproer C."/>
            <person name="Gronow S."/>
            <person name="Severitt S."/>
            <person name="Schroder I."/>
            <person name="Tallon L."/>
            <person name="Sadzewicz L."/>
            <person name="Zhao X."/>
            <person name="Boylan J."/>
            <person name="Ott S."/>
            <person name="Bowen H."/>
            <person name="Vavikolanu K."/>
            <person name="Mehta A."/>
            <person name="Aluvathingal J."/>
            <person name="Nadendla S."/>
            <person name="Lowell S."/>
            <person name="Myers T."/>
            <person name="Yan Y."/>
            <person name="Sichtig H."/>
        </authorList>
    </citation>
    <scope>NUCLEOTIDE SEQUENCE [LARGE SCALE GENOMIC DNA]</scope>
    <source>
        <strain evidence="2 3">FDAARGOS_890</strain>
    </source>
</reference>
<proteinExistence type="predicted"/>
<keyword evidence="3" id="KW-1185">Reference proteome</keyword>
<organism evidence="2 3">
    <name type="scientific">Delftia lacustris</name>
    <dbReference type="NCBI Taxonomy" id="558537"/>
    <lineage>
        <taxon>Bacteria</taxon>
        <taxon>Pseudomonadati</taxon>
        <taxon>Pseudomonadota</taxon>
        <taxon>Betaproteobacteria</taxon>
        <taxon>Burkholderiales</taxon>
        <taxon>Comamonadaceae</taxon>
        <taxon>Delftia</taxon>
    </lineage>
</organism>
<evidence type="ECO:0000313" key="2">
    <source>
        <dbReference type="EMBL" id="QPS83548.1"/>
    </source>
</evidence>
<name>A0A7T2YWN2_9BURK</name>
<feature type="compositionally biased region" description="Basic and acidic residues" evidence="1">
    <location>
        <begin position="7"/>
        <end position="19"/>
    </location>
</feature>
<feature type="compositionally biased region" description="Polar residues" evidence="1">
    <location>
        <begin position="23"/>
        <end position="37"/>
    </location>
</feature>
<evidence type="ECO:0000256" key="1">
    <source>
        <dbReference type="SAM" id="MobiDB-lite"/>
    </source>
</evidence>
<evidence type="ECO:0000313" key="3">
    <source>
        <dbReference type="Proteomes" id="UP000595064"/>
    </source>
</evidence>
<feature type="compositionally biased region" description="Basic and acidic residues" evidence="1">
    <location>
        <begin position="38"/>
        <end position="48"/>
    </location>
</feature>
<dbReference type="KEGG" id="dla:I6G47_10975"/>
<dbReference type="EMBL" id="CP065748">
    <property type="protein sequence ID" value="QPS83548.1"/>
    <property type="molecule type" value="Genomic_DNA"/>
</dbReference>
<dbReference type="RefSeq" id="WP_016454430.1">
    <property type="nucleotide sequence ID" value="NZ_CP065748.1"/>
</dbReference>
<sequence length="62" mass="7243">MSKRARDRVDRRDWPKRWADNASPINWQAIGTSSPSQDYERKAERIAERTQQPEPAPAGFFI</sequence>
<dbReference type="Proteomes" id="UP000595064">
    <property type="component" value="Chromosome"/>
</dbReference>
<gene>
    <name evidence="2" type="ORF">I6G47_10975</name>
</gene>
<accession>A0A7T2YWN2</accession>
<protein>
    <submittedName>
        <fullName evidence="2">Uncharacterized protein</fullName>
    </submittedName>
</protein>
<dbReference type="AlphaFoldDB" id="A0A7T2YWN2"/>